<dbReference type="AlphaFoldDB" id="A0A1W6N3J9"/>
<keyword evidence="2" id="KW-1185">Reference proteome</keyword>
<sequence length="167" mass="18810">MRNLFLVSVAALALVGCSQTSDKISLEKSQMQIREFQTRSYDTADAKAVMKTVLDVLQDDGYIVKNAVPDLGLLTATKEDDLEESGEAFWKTFWMGHHATWKKHAIIEASCNVSSHNNQSKVRANFVVKVMDNKGGTVEVKQIDDQAFYQKFFSKVDKGIFLNKEKL</sequence>
<dbReference type="KEGG" id="naf:GQ61_02210"/>
<proteinExistence type="predicted"/>
<evidence type="ECO:0000313" key="2">
    <source>
        <dbReference type="Proteomes" id="UP000237351"/>
    </source>
</evidence>
<accession>A0A1W6N3J9</accession>
<evidence type="ECO:0000313" key="1">
    <source>
        <dbReference type="EMBL" id="ARN84338.1"/>
    </source>
</evidence>
<dbReference type="RefSeq" id="WP_085783719.1">
    <property type="nucleotide sequence ID" value="NZ_CP008743.1"/>
</dbReference>
<dbReference type="OrthoDB" id="7596847at2"/>
<protein>
    <submittedName>
        <fullName evidence="1">Uncharacterized protein</fullName>
    </submittedName>
</protein>
<dbReference type="PROSITE" id="PS51257">
    <property type="entry name" value="PROKAR_LIPOPROTEIN"/>
    <property type="match status" value="1"/>
</dbReference>
<dbReference type="EMBL" id="CP008743">
    <property type="protein sequence ID" value="ARN84338.1"/>
    <property type="molecule type" value="Genomic_DNA"/>
</dbReference>
<gene>
    <name evidence="1" type="ORF">GQ61_02210</name>
</gene>
<organism evidence="1 2">
    <name type="scientific">Candidatus Nucleicultrix amoebiphila FS5</name>
    <dbReference type="NCBI Taxonomy" id="1414854"/>
    <lineage>
        <taxon>Bacteria</taxon>
        <taxon>Pseudomonadati</taxon>
        <taxon>Pseudomonadota</taxon>
        <taxon>Alphaproteobacteria</taxon>
        <taxon>Holosporales</taxon>
        <taxon>Candidatus Nucleicultricaceae</taxon>
        <taxon>Candidatus Nucleicultrix</taxon>
    </lineage>
</organism>
<dbReference type="Proteomes" id="UP000237351">
    <property type="component" value="Chromosome"/>
</dbReference>
<reference evidence="1 2" key="1">
    <citation type="submission" date="2014-06" db="EMBL/GenBank/DDBJ databases">
        <title>The genome of the endonuclear symbiont Nucleicultrix amoebiphila.</title>
        <authorList>
            <person name="Schulz F."/>
            <person name="Horn M."/>
        </authorList>
    </citation>
    <scope>NUCLEOTIDE SEQUENCE [LARGE SCALE GENOMIC DNA]</scope>
    <source>
        <strain evidence="1 2">FS5</strain>
    </source>
</reference>
<name>A0A1W6N3J9_9PROT</name>